<name>A0A423WLB8_CYTCH</name>
<feature type="domain" description="A-kinase anchor protein 7-like phosphoesterase" evidence="2">
    <location>
        <begin position="23"/>
        <end position="254"/>
    </location>
</feature>
<evidence type="ECO:0000256" key="1">
    <source>
        <dbReference type="SAM" id="MobiDB-lite"/>
    </source>
</evidence>
<dbReference type="Proteomes" id="UP000284375">
    <property type="component" value="Unassembled WGS sequence"/>
</dbReference>
<gene>
    <name evidence="3" type="ORF">VSDG_00813</name>
</gene>
<dbReference type="InterPro" id="IPR019510">
    <property type="entry name" value="AKAP7-like_phosphoesterase"/>
</dbReference>
<accession>A0A423WLB8</accession>
<dbReference type="AlphaFoldDB" id="A0A423WLB8"/>
<dbReference type="GO" id="GO:0005634">
    <property type="term" value="C:nucleus"/>
    <property type="evidence" value="ECO:0007669"/>
    <property type="project" value="TreeGrafter"/>
</dbReference>
<protein>
    <recommendedName>
        <fullName evidence="2">A-kinase anchor protein 7-like phosphoesterase domain-containing protein</fullName>
    </recommendedName>
</protein>
<dbReference type="PANTHER" id="PTHR13360:SF1">
    <property type="entry name" value="ACTIVATING SIGNAL COINTEGRATOR 1 COMPLEX SUBUNIT 1"/>
    <property type="match status" value="1"/>
</dbReference>
<proteinExistence type="predicted"/>
<comment type="caution">
    <text evidence="3">The sequence shown here is derived from an EMBL/GenBank/DDBJ whole genome shotgun (WGS) entry which is preliminary data.</text>
</comment>
<feature type="region of interest" description="Disordered" evidence="1">
    <location>
        <begin position="109"/>
        <end position="135"/>
    </location>
</feature>
<dbReference type="STRING" id="252740.A0A423WLB8"/>
<keyword evidence="4" id="KW-1185">Reference proteome</keyword>
<sequence length="275" mass="30090">MNQLLRVGIKMSSSQRPKPPQLTHFLCIPLATATSRPQLSQALASFRDDVTRPKELGGFGLPGDAVRPVGTLHLTLGMMSFPNDEGLDKAVELLRSLRPREVLLTVEKPVMPGETKEAAAPDADAGRQQQSQTPQQQVLITLKGLHPMQKVDKATVLYAPPSDPHGILHGFGEKIKAQFKEAGLLAPGDLPLLLHATIVNTIYVKGRGKHGAGKKKWERTVIKDAQAMVDRYEDQVWMEDVPLDKIAICRMSAKPIEKDGVVVDAAYEAVAELDF</sequence>
<evidence type="ECO:0000259" key="2">
    <source>
        <dbReference type="Pfam" id="PF10469"/>
    </source>
</evidence>
<dbReference type="OrthoDB" id="277832at2759"/>
<dbReference type="GO" id="GO:0006307">
    <property type="term" value="P:DNA alkylation repair"/>
    <property type="evidence" value="ECO:0007669"/>
    <property type="project" value="InterPro"/>
</dbReference>
<reference evidence="3 4" key="1">
    <citation type="submission" date="2015-09" db="EMBL/GenBank/DDBJ databases">
        <title>Host preference determinants of Valsa canker pathogens revealed by comparative genomics.</title>
        <authorList>
            <person name="Yin Z."/>
            <person name="Huang L."/>
        </authorList>
    </citation>
    <scope>NUCLEOTIDE SEQUENCE [LARGE SCALE GENOMIC DNA]</scope>
    <source>
        <strain evidence="3 4">YSFL</strain>
    </source>
</reference>
<dbReference type="Gene3D" id="3.90.1140.10">
    <property type="entry name" value="Cyclic phosphodiesterase"/>
    <property type="match status" value="1"/>
</dbReference>
<dbReference type="PANTHER" id="PTHR13360">
    <property type="entry name" value="ACTIVATING SIGNAL COINTEGRATOR 1 COMPLEX SUBUNIT 1"/>
    <property type="match status" value="1"/>
</dbReference>
<dbReference type="GO" id="GO:0006355">
    <property type="term" value="P:regulation of DNA-templated transcription"/>
    <property type="evidence" value="ECO:0007669"/>
    <property type="project" value="TreeGrafter"/>
</dbReference>
<organism evidence="3 4">
    <name type="scientific">Cytospora chrysosperma</name>
    <name type="common">Cytospora canker fungus</name>
    <name type="synonym">Sphaeria chrysosperma</name>
    <dbReference type="NCBI Taxonomy" id="252740"/>
    <lineage>
        <taxon>Eukaryota</taxon>
        <taxon>Fungi</taxon>
        <taxon>Dikarya</taxon>
        <taxon>Ascomycota</taxon>
        <taxon>Pezizomycotina</taxon>
        <taxon>Sordariomycetes</taxon>
        <taxon>Sordariomycetidae</taxon>
        <taxon>Diaporthales</taxon>
        <taxon>Cytosporaceae</taxon>
        <taxon>Cytospora</taxon>
    </lineage>
</organism>
<evidence type="ECO:0000313" key="3">
    <source>
        <dbReference type="EMBL" id="ROW04208.1"/>
    </source>
</evidence>
<dbReference type="Pfam" id="PF10469">
    <property type="entry name" value="AKAP7_NLS"/>
    <property type="match status" value="1"/>
</dbReference>
<dbReference type="InterPro" id="IPR009210">
    <property type="entry name" value="ASCC1"/>
</dbReference>
<evidence type="ECO:0000313" key="4">
    <source>
        <dbReference type="Proteomes" id="UP000284375"/>
    </source>
</evidence>
<dbReference type="EMBL" id="LJZO01000002">
    <property type="protein sequence ID" value="ROW04208.1"/>
    <property type="molecule type" value="Genomic_DNA"/>
</dbReference>